<organism evidence="2 3">
    <name type="scientific">Pochonia chlamydosporia 170</name>
    <dbReference type="NCBI Taxonomy" id="1380566"/>
    <lineage>
        <taxon>Eukaryota</taxon>
        <taxon>Fungi</taxon>
        <taxon>Dikarya</taxon>
        <taxon>Ascomycota</taxon>
        <taxon>Pezizomycotina</taxon>
        <taxon>Sordariomycetes</taxon>
        <taxon>Hypocreomycetidae</taxon>
        <taxon>Hypocreales</taxon>
        <taxon>Clavicipitaceae</taxon>
        <taxon>Pochonia</taxon>
    </lineage>
</organism>
<accession>A0A179G821</accession>
<dbReference type="STRING" id="1380566.A0A179G821"/>
<evidence type="ECO:0000313" key="2">
    <source>
        <dbReference type="EMBL" id="OAQ73947.1"/>
    </source>
</evidence>
<feature type="compositionally biased region" description="Basic residues" evidence="1">
    <location>
        <begin position="125"/>
        <end position="136"/>
    </location>
</feature>
<evidence type="ECO:0000313" key="3">
    <source>
        <dbReference type="Proteomes" id="UP000078397"/>
    </source>
</evidence>
<protein>
    <submittedName>
        <fullName evidence="2">Uncharacterized protein</fullName>
    </submittedName>
</protein>
<dbReference type="Proteomes" id="UP000078397">
    <property type="component" value="Unassembled WGS sequence"/>
</dbReference>
<dbReference type="GeneID" id="28854878"/>
<gene>
    <name evidence="2" type="ORF">VFPPC_13107</name>
</gene>
<dbReference type="AlphaFoldDB" id="A0A179G821"/>
<dbReference type="EMBL" id="LSBJ02000001">
    <property type="protein sequence ID" value="OAQ73947.1"/>
    <property type="molecule type" value="Genomic_DNA"/>
</dbReference>
<reference evidence="2 3" key="1">
    <citation type="journal article" date="2016" name="PLoS Pathog.">
        <title>Biosynthesis of antibiotic leucinostatins in bio-control fungus Purpureocillium lilacinum and their inhibition on phytophthora revealed by genome mining.</title>
        <authorList>
            <person name="Wang G."/>
            <person name="Liu Z."/>
            <person name="Lin R."/>
            <person name="Li E."/>
            <person name="Mao Z."/>
            <person name="Ling J."/>
            <person name="Yang Y."/>
            <person name="Yin W.B."/>
            <person name="Xie B."/>
        </authorList>
    </citation>
    <scope>NUCLEOTIDE SEQUENCE [LARGE SCALE GENOMIC DNA]</scope>
    <source>
        <strain evidence="2">170</strain>
    </source>
</reference>
<proteinExistence type="predicted"/>
<feature type="region of interest" description="Disordered" evidence="1">
    <location>
        <begin position="283"/>
        <end position="316"/>
    </location>
</feature>
<feature type="region of interest" description="Disordered" evidence="1">
    <location>
        <begin position="110"/>
        <end position="200"/>
    </location>
</feature>
<dbReference type="RefSeq" id="XP_018150030.1">
    <property type="nucleotide sequence ID" value="XM_018290884.1"/>
</dbReference>
<keyword evidence="3" id="KW-1185">Reference proteome</keyword>
<name>A0A179G821_METCM</name>
<dbReference type="OrthoDB" id="4868006at2759"/>
<evidence type="ECO:0000256" key="1">
    <source>
        <dbReference type="SAM" id="MobiDB-lite"/>
    </source>
</evidence>
<sequence>MEDTPGHQFLASVREIFQEAENEGFTSRAEFREVARSILAFLGTCKKMTGARARASCFICLPDGRTVRTHVALPPGGLNLSRQTNKQLREAEHAHEFGGILLSAIDKQSKAQQLLPSKPRESMTKARRRGSTKRKLGERSLASSPEYTPVERGPRRSKAAKKSPVSVKSGRKSKHTNDEGDDGLGEAKGQIPGGVCGQVRRPVVFKRPTADGSQGKQQHAQDTKLSIILRRTKRSMETSTQETALDGNCDPVASTTAADYGEKDLALKKSSPIEQQTPEMQLHDDAAESNVSSDSEDGSIFSEESRAGSPMQVDSPEDLAADSLAGKEERNAIEAKKTGVSAGQSGAATRLEHMLPHISDQISSVSTERWGKYHRRIMTFANSETIREASYETRLEKIAEIVYMPEELSAIAAKE</sequence>
<dbReference type="KEGG" id="pchm:VFPPC_13107"/>
<comment type="caution">
    <text evidence="2">The sequence shown here is derived from an EMBL/GenBank/DDBJ whole genome shotgun (WGS) entry which is preliminary data.</text>
</comment>